<accession>A0A0C2WSL3</accession>
<evidence type="ECO:0000313" key="1">
    <source>
        <dbReference type="EMBL" id="KIL59338.1"/>
    </source>
</evidence>
<dbReference type="AlphaFoldDB" id="A0A0C2WSL3"/>
<protein>
    <submittedName>
        <fullName evidence="1">Uncharacterized protein</fullName>
    </submittedName>
</protein>
<name>A0A0C2WSL3_AMAMK</name>
<dbReference type="InParanoid" id="A0A0C2WSL3"/>
<reference evidence="1 2" key="1">
    <citation type="submission" date="2014-04" db="EMBL/GenBank/DDBJ databases">
        <title>Evolutionary Origins and Diversification of the Mycorrhizal Mutualists.</title>
        <authorList>
            <consortium name="DOE Joint Genome Institute"/>
            <consortium name="Mycorrhizal Genomics Consortium"/>
            <person name="Kohler A."/>
            <person name="Kuo A."/>
            <person name="Nagy L.G."/>
            <person name="Floudas D."/>
            <person name="Copeland A."/>
            <person name="Barry K.W."/>
            <person name="Cichocki N."/>
            <person name="Veneault-Fourrey C."/>
            <person name="LaButti K."/>
            <person name="Lindquist E.A."/>
            <person name="Lipzen A."/>
            <person name="Lundell T."/>
            <person name="Morin E."/>
            <person name="Murat C."/>
            <person name="Riley R."/>
            <person name="Ohm R."/>
            <person name="Sun H."/>
            <person name="Tunlid A."/>
            <person name="Henrissat B."/>
            <person name="Grigoriev I.V."/>
            <person name="Hibbett D.S."/>
            <person name="Martin F."/>
        </authorList>
    </citation>
    <scope>NUCLEOTIDE SEQUENCE [LARGE SCALE GENOMIC DNA]</scope>
    <source>
        <strain evidence="1 2">Koide BX008</strain>
    </source>
</reference>
<proteinExistence type="predicted"/>
<feature type="non-terminal residue" evidence="1">
    <location>
        <position position="60"/>
    </location>
</feature>
<sequence>MKVAGKRRESVMRQMADPGKIEVQVEKRSTSLGILRARSTRLANQAQGSGRSHYWSQPGM</sequence>
<dbReference type="Proteomes" id="UP000054549">
    <property type="component" value="Unassembled WGS sequence"/>
</dbReference>
<keyword evidence="2" id="KW-1185">Reference proteome</keyword>
<gene>
    <name evidence="1" type="ORF">M378DRAFT_169401</name>
</gene>
<evidence type="ECO:0000313" key="2">
    <source>
        <dbReference type="Proteomes" id="UP000054549"/>
    </source>
</evidence>
<dbReference type="EMBL" id="KN818317">
    <property type="protein sequence ID" value="KIL59338.1"/>
    <property type="molecule type" value="Genomic_DNA"/>
</dbReference>
<organism evidence="1 2">
    <name type="scientific">Amanita muscaria (strain Koide BX008)</name>
    <dbReference type="NCBI Taxonomy" id="946122"/>
    <lineage>
        <taxon>Eukaryota</taxon>
        <taxon>Fungi</taxon>
        <taxon>Dikarya</taxon>
        <taxon>Basidiomycota</taxon>
        <taxon>Agaricomycotina</taxon>
        <taxon>Agaricomycetes</taxon>
        <taxon>Agaricomycetidae</taxon>
        <taxon>Agaricales</taxon>
        <taxon>Pluteineae</taxon>
        <taxon>Amanitaceae</taxon>
        <taxon>Amanita</taxon>
    </lineage>
</organism>
<dbReference type="HOGENOM" id="CLU_2947946_0_0_1"/>